<comment type="subcellular location">
    <subcellularLocation>
        <location evidence="6">Cell membrane</location>
        <topology evidence="6">Multi-pass membrane protein</topology>
    </subcellularLocation>
    <subcellularLocation>
        <location evidence="1">Membrane</location>
    </subcellularLocation>
</comment>
<dbReference type="OrthoDB" id="9807214at2"/>
<feature type="transmembrane region" description="Helical" evidence="6">
    <location>
        <begin position="222"/>
        <end position="241"/>
    </location>
</feature>
<evidence type="ECO:0000256" key="6">
    <source>
        <dbReference type="RuleBase" id="RU363076"/>
    </source>
</evidence>
<keyword evidence="5 6" id="KW-0472">Membrane</keyword>
<organism evidence="7 8">
    <name type="scientific">Chloroflexus islandicus</name>
    <dbReference type="NCBI Taxonomy" id="1707952"/>
    <lineage>
        <taxon>Bacteria</taxon>
        <taxon>Bacillati</taxon>
        <taxon>Chloroflexota</taxon>
        <taxon>Chloroflexia</taxon>
        <taxon>Chloroflexales</taxon>
        <taxon>Chloroflexineae</taxon>
        <taxon>Chloroflexaceae</taxon>
        <taxon>Chloroflexus</taxon>
    </lineage>
</organism>
<evidence type="ECO:0000256" key="4">
    <source>
        <dbReference type="ARBA" id="ARBA00022989"/>
    </source>
</evidence>
<gene>
    <name evidence="7" type="ORF">A6A03_18875</name>
</gene>
<accession>A0A178M2I0</accession>
<name>A0A178M2I0_9CHLR</name>
<dbReference type="PANTHER" id="PTHR23427:SF2">
    <property type="entry name" value="SURFEIT LOCUS PROTEIN 1"/>
    <property type="match status" value="1"/>
</dbReference>
<dbReference type="STRING" id="1707952.A6A03_18875"/>
<dbReference type="EMBL" id="LWQS01000086">
    <property type="protein sequence ID" value="OAN41430.1"/>
    <property type="molecule type" value="Genomic_DNA"/>
</dbReference>
<dbReference type="Proteomes" id="UP000078287">
    <property type="component" value="Unassembled WGS sequence"/>
</dbReference>
<evidence type="ECO:0000313" key="8">
    <source>
        <dbReference type="Proteomes" id="UP000078287"/>
    </source>
</evidence>
<keyword evidence="8" id="KW-1185">Reference proteome</keyword>
<protein>
    <recommendedName>
        <fullName evidence="6">SURF1-like protein</fullName>
    </recommendedName>
</protein>
<dbReference type="PANTHER" id="PTHR23427">
    <property type="entry name" value="SURFEIT LOCUS PROTEIN"/>
    <property type="match status" value="1"/>
</dbReference>
<dbReference type="CDD" id="cd06662">
    <property type="entry name" value="SURF1"/>
    <property type="match status" value="1"/>
</dbReference>
<dbReference type="RefSeq" id="WP_066790569.1">
    <property type="nucleotide sequence ID" value="NZ_LWQS01000086.1"/>
</dbReference>
<dbReference type="InterPro" id="IPR045214">
    <property type="entry name" value="Surf1/Surf4"/>
</dbReference>
<dbReference type="AlphaFoldDB" id="A0A178M2I0"/>
<sequence length="248" mass="27139">MTTTTVPATHRLLRGWWIAKHLFALVILATLIVLGFWQLDRLEQRRAANAARLAALAQLAIPLTPATDPATVIGRRVVVSGVFRNEESIVLRGRRSDSGVDGVHLVTPLQIEGSEYAVLVDRGWLPSAQGAATAYAVTRPVTIEGIAQAPQLRPDSPLAGRDLPLPGETRINAWLRVDVPAIQQQVGAPLLPLFIEQLPDGNTGLPRPPDPYRLDEGPHLSYALQWFTFAGIVGVGYLLLLRQEVQRR</sequence>
<reference evidence="7 8" key="1">
    <citation type="submission" date="2016-04" db="EMBL/GenBank/DDBJ databases">
        <title>Chloroflexus islandicus sp. nov., a thermophilic filamentous anoxygenic phototrophic bacterium from geyser Strokkur (Iceland).</title>
        <authorList>
            <person name="Gaisin V.A."/>
            <person name="Kalashnikov A.M."/>
            <person name="Sukhacheva M.V."/>
            <person name="Grouzdev D.S."/>
            <person name="Ivanov T.M."/>
            <person name="Kuznetsov B."/>
            <person name="Gorlenko V.M."/>
        </authorList>
    </citation>
    <scope>NUCLEOTIDE SEQUENCE [LARGE SCALE GENOMIC DNA]</scope>
    <source>
        <strain evidence="8">isl-2</strain>
    </source>
</reference>
<evidence type="ECO:0000256" key="2">
    <source>
        <dbReference type="ARBA" id="ARBA00007165"/>
    </source>
</evidence>
<evidence type="ECO:0000313" key="7">
    <source>
        <dbReference type="EMBL" id="OAN41430.1"/>
    </source>
</evidence>
<evidence type="ECO:0000256" key="3">
    <source>
        <dbReference type="ARBA" id="ARBA00022692"/>
    </source>
</evidence>
<dbReference type="PROSITE" id="PS50895">
    <property type="entry name" value="SURF1"/>
    <property type="match status" value="1"/>
</dbReference>
<keyword evidence="4 6" id="KW-1133">Transmembrane helix</keyword>
<dbReference type="GO" id="GO:0005886">
    <property type="term" value="C:plasma membrane"/>
    <property type="evidence" value="ECO:0007669"/>
    <property type="project" value="UniProtKB-SubCell"/>
</dbReference>
<keyword evidence="6" id="KW-1003">Cell membrane</keyword>
<proteinExistence type="inferred from homology"/>
<dbReference type="InterPro" id="IPR002994">
    <property type="entry name" value="Surf1/Shy1"/>
</dbReference>
<feature type="transmembrane region" description="Helical" evidence="6">
    <location>
        <begin position="21"/>
        <end position="39"/>
    </location>
</feature>
<dbReference type="Pfam" id="PF02104">
    <property type="entry name" value="SURF1"/>
    <property type="match status" value="1"/>
</dbReference>
<keyword evidence="3 6" id="KW-0812">Transmembrane</keyword>
<comment type="similarity">
    <text evidence="2 6">Belongs to the SURF1 family.</text>
</comment>
<evidence type="ECO:0000256" key="1">
    <source>
        <dbReference type="ARBA" id="ARBA00004370"/>
    </source>
</evidence>
<evidence type="ECO:0000256" key="5">
    <source>
        <dbReference type="ARBA" id="ARBA00023136"/>
    </source>
</evidence>
<comment type="caution">
    <text evidence="7">The sequence shown here is derived from an EMBL/GenBank/DDBJ whole genome shotgun (WGS) entry which is preliminary data.</text>
</comment>